<keyword evidence="7" id="KW-0949">S-adenosyl-L-methionine</keyword>
<evidence type="ECO:0000256" key="6">
    <source>
        <dbReference type="ARBA" id="ARBA00022679"/>
    </source>
</evidence>
<evidence type="ECO:0000256" key="17">
    <source>
        <dbReference type="ARBA" id="ARBA00048278"/>
    </source>
</evidence>
<evidence type="ECO:0000256" key="3">
    <source>
        <dbReference type="ARBA" id="ARBA00012797"/>
    </source>
</evidence>
<dbReference type="GO" id="GO:0052905">
    <property type="term" value="F:tRNA (guanosine(9)-N1)-methyltransferase activity"/>
    <property type="evidence" value="ECO:0007669"/>
    <property type="project" value="UniProtKB-EC"/>
</dbReference>
<dbReference type="InterPro" id="IPR025812">
    <property type="entry name" value="Trm10_C_MTase_dom"/>
</dbReference>
<evidence type="ECO:0000313" key="23">
    <source>
        <dbReference type="Proteomes" id="UP000081671"/>
    </source>
</evidence>
<dbReference type="CDD" id="cd18102">
    <property type="entry name" value="Trm10_MRRP1"/>
    <property type="match status" value="1"/>
</dbReference>
<comment type="catalytic activity">
    <reaction evidence="18">
        <text>guanosine(9) in tRNA + S-adenosyl-L-methionine = N(1)-methylguanosine(9) in tRNA + S-adenosyl-L-homocysteine + H(+)</text>
        <dbReference type="Rhea" id="RHEA:43156"/>
        <dbReference type="Rhea" id="RHEA-COMP:10367"/>
        <dbReference type="Rhea" id="RHEA-COMP:10368"/>
        <dbReference type="ChEBI" id="CHEBI:15378"/>
        <dbReference type="ChEBI" id="CHEBI:57856"/>
        <dbReference type="ChEBI" id="CHEBI:59789"/>
        <dbReference type="ChEBI" id="CHEBI:73542"/>
        <dbReference type="ChEBI" id="CHEBI:74269"/>
        <dbReference type="EC" id="2.1.1.221"/>
    </reaction>
</comment>
<dbReference type="GeneTree" id="ENSGT00530000063169"/>
<dbReference type="SMR" id="A0A1S3FSL6"/>
<keyword evidence="9" id="KW-0809">Transit peptide</keyword>
<evidence type="ECO:0000256" key="4">
    <source>
        <dbReference type="ARBA" id="ARBA00014681"/>
    </source>
</evidence>
<evidence type="ECO:0000256" key="18">
    <source>
        <dbReference type="ARBA" id="ARBA00048434"/>
    </source>
</evidence>
<dbReference type="GO" id="GO:0070901">
    <property type="term" value="P:mitochondrial tRNA methylation"/>
    <property type="evidence" value="ECO:0007669"/>
    <property type="project" value="Ensembl"/>
</dbReference>
<dbReference type="Proteomes" id="UP000081671">
    <property type="component" value="Unplaced"/>
</dbReference>
<dbReference type="GO" id="GO:0070131">
    <property type="term" value="P:positive regulation of mitochondrial translation"/>
    <property type="evidence" value="ECO:0007669"/>
    <property type="project" value="Ensembl"/>
</dbReference>
<evidence type="ECO:0000256" key="9">
    <source>
        <dbReference type="ARBA" id="ARBA00022946"/>
    </source>
</evidence>
<dbReference type="PANTHER" id="PTHR13563:SF5">
    <property type="entry name" value="TRNA METHYLTRANSFERASE 10 HOMOLOG C"/>
    <property type="match status" value="1"/>
</dbReference>
<reference evidence="24 25" key="1">
    <citation type="submission" date="2025-04" db="UniProtKB">
        <authorList>
            <consortium name="RefSeq"/>
        </authorList>
    </citation>
    <scope>IDENTIFICATION</scope>
    <source>
        <tissue evidence="24 25">Kidney</tissue>
    </source>
</reference>
<comment type="catalytic activity">
    <reaction evidence="19">
        <text>an adenosine in mRNA + S-adenosyl-L-methionine = an N(1)-methyladenosine in mRNA + S-adenosyl-L-homocysteine + H(+)</text>
        <dbReference type="Rhea" id="RHEA:55392"/>
        <dbReference type="Rhea" id="RHEA-COMP:12414"/>
        <dbReference type="Rhea" id="RHEA-COMP:12415"/>
        <dbReference type="ChEBI" id="CHEBI:15378"/>
        <dbReference type="ChEBI" id="CHEBI:57856"/>
        <dbReference type="ChEBI" id="CHEBI:59789"/>
        <dbReference type="ChEBI" id="CHEBI:74411"/>
        <dbReference type="ChEBI" id="CHEBI:74491"/>
    </reaction>
</comment>
<protein>
    <recommendedName>
        <fullName evidence="4">tRNA methyltransferase 10 homolog C</fullName>
        <ecNumber evidence="2">2.1.1.218</ecNumber>
        <ecNumber evidence="3">2.1.1.221</ecNumber>
    </recommendedName>
    <alternativeName>
        <fullName evidence="14">Mitochondrial ribonuclease P protein 1</fullName>
    </alternativeName>
    <alternativeName>
        <fullName evidence="13">RNA (guanine-9-)-methyltransferase domain-containing protein 1</fullName>
    </alternativeName>
    <alternativeName>
        <fullName evidence="15">mRNA methyladenosine-N(1)-methyltransferase</fullName>
    </alternativeName>
    <alternativeName>
        <fullName evidence="16">tRNA (adenine(9)-N(1))-methyltransferase</fullName>
    </alternativeName>
    <alternativeName>
        <fullName evidence="12">tRNA (guanine(9)-N(1))-methyltransferase</fullName>
    </alternativeName>
</protein>
<keyword evidence="5" id="KW-0489">Methyltransferase</keyword>
<evidence type="ECO:0000259" key="22">
    <source>
        <dbReference type="PROSITE" id="PS51675"/>
    </source>
</evidence>
<feature type="domain" description="SAM-dependent MTase TRM10-type" evidence="22">
    <location>
        <begin position="185"/>
        <end position="377"/>
    </location>
</feature>
<keyword evidence="8" id="KW-0819">tRNA processing</keyword>
<keyword evidence="23" id="KW-1185">Reference proteome</keyword>
<dbReference type="GO" id="GO:0042802">
    <property type="term" value="F:identical protein binding"/>
    <property type="evidence" value="ECO:0007669"/>
    <property type="project" value="Ensembl"/>
</dbReference>
<dbReference type="GO" id="GO:0006397">
    <property type="term" value="P:mRNA processing"/>
    <property type="evidence" value="ECO:0007669"/>
    <property type="project" value="Ensembl"/>
</dbReference>
<comment type="subunit">
    <text evidence="20">Component of mitochondrial ribonuclease P, a complex composed of TRMT10C/MRPP1, HSD17B10/MRPP2 and PRORP/MRPP3. Interacts with HSD17B10/MRPP2; forming the MRPP1-MRPP2 subcomplex of the mitochondrial ribonuclease P complex. Interacts with GRSF1.</text>
</comment>
<keyword evidence="11" id="KW-0496">Mitochondrion</keyword>
<dbReference type="GO" id="GO:0005654">
    <property type="term" value="C:nucleoplasm"/>
    <property type="evidence" value="ECO:0007669"/>
    <property type="project" value="Ensembl"/>
</dbReference>
<accession>A0A1S3FSL6</accession>
<name>A0A1S3FSL6_DIPOR</name>
<evidence type="ECO:0000256" key="20">
    <source>
        <dbReference type="ARBA" id="ARBA00065094"/>
    </source>
</evidence>
<dbReference type="GO" id="GO:0000049">
    <property type="term" value="F:tRNA binding"/>
    <property type="evidence" value="ECO:0007669"/>
    <property type="project" value="Ensembl"/>
</dbReference>
<dbReference type="InterPro" id="IPR028564">
    <property type="entry name" value="MT_TRM10-typ"/>
</dbReference>
<dbReference type="OrthoDB" id="9976048at2759"/>
<dbReference type="OMA" id="HHWEHVL"/>
<dbReference type="EC" id="2.1.1.221" evidence="3"/>
<sequence length="413" mass="48165">MNVSVTCLRPFARFLVPFTLQRRKRNLYPIILQRYMCSKIPAVPYPNKENSSPPAQLELDGWKTTMKSSLQEESVSTVSNKDEDSFAATRELIEMWRLLGKEVPEHITEEELKTVMECPSKASKKKYLKYLSIKEKLKKARQMKKEVKAIAREEAKKAKLLETTEEKQQNFLFLRLWDRNMNIAMDWKGAQAMQFGQPLVFDMAYDNCMNSKEMRNTVSQVLESEGWNRRNVDPFHIYFCNLKIDSAYHRELVKCYKQKWDKLLLTATEKSYADLFPKDSIVYLTADSPNVMTTFKHDKVYVIGSLVDKNMKPGLSLAKAKQQGLATQRLPLDKYLQWDIGTKNLTLDQMIRILLCLKNTGDWQEALRFVPKRKHSGYLEVSQYSQDFVNKLKKTKTFSSYPQNSLNVGKQKK</sequence>
<dbReference type="GO" id="GO:1990180">
    <property type="term" value="P:mitochondrial tRNA 3'-end processing"/>
    <property type="evidence" value="ECO:0007669"/>
    <property type="project" value="Ensembl"/>
</dbReference>
<dbReference type="GeneID" id="105991464"/>
<dbReference type="KEGG" id="dord:105991464"/>
<evidence type="ECO:0000256" key="7">
    <source>
        <dbReference type="ARBA" id="ARBA00022691"/>
    </source>
</evidence>
<keyword evidence="10 21" id="KW-0175">Coiled coil</keyword>
<dbReference type="GO" id="GO:0160106">
    <property type="term" value="F:tRNA (adenine(9)-N1)-methyltransferase activity"/>
    <property type="evidence" value="ECO:0007669"/>
    <property type="project" value="UniProtKB-EC"/>
</dbReference>
<evidence type="ECO:0000256" key="21">
    <source>
        <dbReference type="SAM" id="Coils"/>
    </source>
</evidence>
<dbReference type="GO" id="GO:0042645">
    <property type="term" value="C:mitochondrial nucleoid"/>
    <property type="evidence" value="ECO:0007669"/>
    <property type="project" value="Ensembl"/>
</dbReference>
<dbReference type="GO" id="GO:0030678">
    <property type="term" value="C:mitochondrial ribonuclease P complex"/>
    <property type="evidence" value="ECO:0007669"/>
    <property type="project" value="Ensembl"/>
</dbReference>
<dbReference type="EC" id="2.1.1.218" evidence="2"/>
<dbReference type="GO" id="GO:0097745">
    <property type="term" value="P:mitochondrial tRNA 5'-end processing"/>
    <property type="evidence" value="ECO:0007669"/>
    <property type="project" value="Ensembl"/>
</dbReference>
<evidence type="ECO:0000313" key="25">
    <source>
        <dbReference type="RefSeq" id="XP_012879559.1"/>
    </source>
</evidence>
<keyword evidence="6" id="KW-0808">Transferase</keyword>
<dbReference type="InterPro" id="IPR038459">
    <property type="entry name" value="MT_TRM10-typ_sf"/>
</dbReference>
<dbReference type="Gene3D" id="3.40.1280.30">
    <property type="match status" value="1"/>
</dbReference>
<comment type="subcellular location">
    <subcellularLocation>
        <location evidence="1">Mitochondrion</location>
    </subcellularLocation>
</comment>
<organism evidence="23 24">
    <name type="scientific">Dipodomys ordii</name>
    <name type="common">Ord's kangaroo rat</name>
    <dbReference type="NCBI Taxonomy" id="10020"/>
    <lineage>
        <taxon>Eukaryota</taxon>
        <taxon>Metazoa</taxon>
        <taxon>Chordata</taxon>
        <taxon>Craniata</taxon>
        <taxon>Vertebrata</taxon>
        <taxon>Euteleostomi</taxon>
        <taxon>Mammalia</taxon>
        <taxon>Eutheria</taxon>
        <taxon>Euarchontoglires</taxon>
        <taxon>Glires</taxon>
        <taxon>Rodentia</taxon>
        <taxon>Castorimorpha</taxon>
        <taxon>Heteromyidae</taxon>
        <taxon>Dipodomyinae</taxon>
        <taxon>Dipodomys</taxon>
    </lineage>
</organism>
<evidence type="ECO:0000256" key="12">
    <source>
        <dbReference type="ARBA" id="ARBA00029727"/>
    </source>
</evidence>
<evidence type="ECO:0000256" key="13">
    <source>
        <dbReference type="ARBA" id="ARBA00029803"/>
    </source>
</evidence>
<evidence type="ECO:0000256" key="16">
    <source>
        <dbReference type="ARBA" id="ARBA00033019"/>
    </source>
</evidence>
<dbReference type="CTD" id="54931"/>
<dbReference type="STRING" id="10020.ENSDORP00000017723"/>
<dbReference type="PROSITE" id="PS51675">
    <property type="entry name" value="SAM_MT_TRM10"/>
    <property type="match status" value="1"/>
</dbReference>
<evidence type="ECO:0000256" key="11">
    <source>
        <dbReference type="ARBA" id="ARBA00023128"/>
    </source>
</evidence>
<dbReference type="RefSeq" id="XP_012879559.1">
    <property type="nucleotide sequence ID" value="XM_013024105.1"/>
</dbReference>
<evidence type="ECO:0000256" key="15">
    <source>
        <dbReference type="ARBA" id="ARBA00031759"/>
    </source>
</evidence>
<evidence type="ECO:0000256" key="8">
    <source>
        <dbReference type="ARBA" id="ARBA00022694"/>
    </source>
</evidence>
<gene>
    <name evidence="24 25" type="primary">Trmt10c</name>
</gene>
<feature type="coiled-coil region" evidence="21">
    <location>
        <begin position="133"/>
        <end position="170"/>
    </location>
</feature>
<evidence type="ECO:0000256" key="5">
    <source>
        <dbReference type="ARBA" id="ARBA00022603"/>
    </source>
</evidence>
<evidence type="ECO:0000256" key="19">
    <source>
        <dbReference type="ARBA" id="ARBA00048481"/>
    </source>
</evidence>
<evidence type="ECO:0000256" key="1">
    <source>
        <dbReference type="ARBA" id="ARBA00004173"/>
    </source>
</evidence>
<dbReference type="AlphaFoldDB" id="A0A1S3FSL6"/>
<evidence type="ECO:0000256" key="10">
    <source>
        <dbReference type="ARBA" id="ARBA00023054"/>
    </source>
</evidence>
<dbReference type="GO" id="GO:0043527">
    <property type="term" value="C:tRNA methyltransferase complex"/>
    <property type="evidence" value="ECO:0007669"/>
    <property type="project" value="Ensembl"/>
</dbReference>
<dbReference type="InterPro" id="IPR007356">
    <property type="entry name" value="tRNA_m1G_MeTrfase_euk"/>
</dbReference>
<dbReference type="PANTHER" id="PTHR13563">
    <property type="entry name" value="TRNA (GUANINE-9-) METHYLTRANSFERASE"/>
    <property type="match status" value="1"/>
</dbReference>
<evidence type="ECO:0000256" key="2">
    <source>
        <dbReference type="ARBA" id="ARBA00012794"/>
    </source>
</evidence>
<evidence type="ECO:0000313" key="24">
    <source>
        <dbReference type="RefSeq" id="XP_012879558.1"/>
    </source>
</evidence>
<evidence type="ECO:0000256" key="14">
    <source>
        <dbReference type="ARBA" id="ARBA00030623"/>
    </source>
</evidence>
<comment type="catalytic activity">
    <reaction evidence="17">
        <text>adenosine(9) in tRNA + S-adenosyl-L-methionine = N(1)-methyladenosine(9) in tRNA + S-adenosyl-L-homocysteine + H(+)</text>
        <dbReference type="Rhea" id="RHEA:43148"/>
        <dbReference type="Rhea" id="RHEA-COMP:10363"/>
        <dbReference type="Rhea" id="RHEA-COMP:10364"/>
        <dbReference type="ChEBI" id="CHEBI:15378"/>
        <dbReference type="ChEBI" id="CHEBI:57856"/>
        <dbReference type="ChEBI" id="CHEBI:59789"/>
        <dbReference type="ChEBI" id="CHEBI:74411"/>
        <dbReference type="ChEBI" id="CHEBI:74491"/>
        <dbReference type="EC" id="2.1.1.218"/>
    </reaction>
</comment>
<dbReference type="RefSeq" id="XP_012879558.1">
    <property type="nucleotide sequence ID" value="XM_013024104.1"/>
</dbReference>
<proteinExistence type="predicted"/>
<dbReference type="FunFam" id="3.40.1280.30:FF:000003">
    <property type="entry name" value="tRNA methyltransferase 10C, mitochondrial RNase P subunit"/>
    <property type="match status" value="1"/>
</dbReference>